<name>A0ABV2FBT4_9BACL</name>
<evidence type="ECO:0000313" key="2">
    <source>
        <dbReference type="EMBL" id="MET3549248.1"/>
    </source>
</evidence>
<keyword evidence="1" id="KW-0732">Signal</keyword>
<dbReference type="EMBL" id="JBEPLV010000008">
    <property type="protein sequence ID" value="MET3549248.1"/>
    <property type="molecule type" value="Genomic_DNA"/>
</dbReference>
<accession>A0ABV2FBT4</accession>
<evidence type="ECO:0000256" key="1">
    <source>
        <dbReference type="SAM" id="SignalP"/>
    </source>
</evidence>
<feature type="signal peptide" evidence="1">
    <location>
        <begin position="1"/>
        <end position="25"/>
    </location>
</feature>
<dbReference type="Proteomes" id="UP001549098">
    <property type="component" value="Unassembled WGS sequence"/>
</dbReference>
<organism evidence="2 3">
    <name type="scientific">Paenibacillus favisporus</name>
    <dbReference type="NCBI Taxonomy" id="221028"/>
    <lineage>
        <taxon>Bacteria</taxon>
        <taxon>Bacillati</taxon>
        <taxon>Bacillota</taxon>
        <taxon>Bacilli</taxon>
        <taxon>Bacillales</taxon>
        <taxon>Paenibacillaceae</taxon>
        <taxon>Paenibacillus</taxon>
    </lineage>
</organism>
<comment type="caution">
    <text evidence="2">The sequence shown here is derived from an EMBL/GenBank/DDBJ whole genome shotgun (WGS) entry which is preliminary data.</text>
</comment>
<reference evidence="2 3" key="1">
    <citation type="submission" date="2024-06" db="EMBL/GenBank/DDBJ databases">
        <title>Genomic Encyclopedia of Type Strains, Phase IV (KMG-IV): sequencing the most valuable type-strain genomes for metagenomic binning, comparative biology and taxonomic classification.</title>
        <authorList>
            <person name="Goeker M."/>
        </authorList>
    </citation>
    <scope>NUCLEOTIDE SEQUENCE [LARGE SCALE GENOMIC DNA]</scope>
    <source>
        <strain evidence="2 3">DSM 17253</strain>
    </source>
</reference>
<protein>
    <submittedName>
        <fullName evidence="2">Uncharacterized protein</fullName>
    </submittedName>
</protein>
<dbReference type="RefSeq" id="WP_354502212.1">
    <property type="nucleotide sequence ID" value="NZ_JBEPLV010000008.1"/>
</dbReference>
<gene>
    <name evidence="2" type="ORF">ABID47_005885</name>
</gene>
<feature type="chain" id="PRO_5046593052" evidence="1">
    <location>
        <begin position="26"/>
        <end position="151"/>
    </location>
</feature>
<evidence type="ECO:0000313" key="3">
    <source>
        <dbReference type="Proteomes" id="UP001549098"/>
    </source>
</evidence>
<dbReference type="Gene3D" id="2.60.120.380">
    <property type="match status" value="1"/>
</dbReference>
<keyword evidence="3" id="KW-1185">Reference proteome</keyword>
<sequence>MKRKLSIITLFAVLMLVFGSSSAFAQYGYADTWDDAIQIYYPGDTGGEASSTIDGTNDDDYYFMNNFSGEDVNFSLALYSPSGVNYDMQLIRVDQDGNILKVTDVYDYGGVDAFGAYLLSGQGLYIRVHSHGANDYDSSNQYRLKLDINDN</sequence>
<proteinExistence type="predicted"/>